<evidence type="ECO:0000259" key="8">
    <source>
        <dbReference type="Pfam" id="PF07499"/>
    </source>
</evidence>
<dbReference type="Pfam" id="PF14520">
    <property type="entry name" value="HHH_5"/>
    <property type="match status" value="1"/>
</dbReference>
<dbReference type="HAMAP" id="MF_00031">
    <property type="entry name" value="DNA_HJ_migration_RuvA"/>
    <property type="match status" value="1"/>
</dbReference>
<accession>A0A1L7CXT0</accession>
<keyword evidence="1 6" id="KW-0963">Cytoplasm</keyword>
<dbReference type="Gene3D" id="2.40.50.140">
    <property type="entry name" value="Nucleic acid-binding proteins"/>
    <property type="match status" value="1"/>
</dbReference>
<dbReference type="Pfam" id="PF07499">
    <property type="entry name" value="RuvA_C"/>
    <property type="match status" value="1"/>
</dbReference>
<comment type="similarity">
    <text evidence="6">Belongs to the RuvA family.</text>
</comment>
<dbReference type="Gene3D" id="1.10.150.20">
    <property type="entry name" value="5' to 3' exonuclease, C-terminal subdomain"/>
    <property type="match status" value="1"/>
</dbReference>
<dbReference type="GO" id="GO:0005737">
    <property type="term" value="C:cytoplasm"/>
    <property type="evidence" value="ECO:0007669"/>
    <property type="project" value="UniProtKB-SubCell"/>
</dbReference>
<evidence type="ECO:0000256" key="1">
    <source>
        <dbReference type="ARBA" id="ARBA00022490"/>
    </source>
</evidence>
<keyword evidence="10" id="KW-1185">Reference proteome</keyword>
<feature type="domain" description="Holliday junction DNA helicase RuvA C-terminal" evidence="8">
    <location>
        <begin position="161"/>
        <end position="202"/>
    </location>
</feature>
<evidence type="ECO:0000256" key="6">
    <source>
        <dbReference type="HAMAP-Rule" id="MF_00031"/>
    </source>
</evidence>
<feature type="region of interest" description="Domain II" evidence="6">
    <location>
        <begin position="64"/>
        <end position="141"/>
    </location>
</feature>
<dbReference type="GO" id="GO:0006281">
    <property type="term" value="P:DNA repair"/>
    <property type="evidence" value="ECO:0007669"/>
    <property type="project" value="UniProtKB-UniRule"/>
</dbReference>
<dbReference type="Gene3D" id="1.10.8.10">
    <property type="entry name" value="DNA helicase RuvA subunit, C-terminal domain"/>
    <property type="match status" value="1"/>
</dbReference>
<dbReference type="NCBIfam" id="TIGR00084">
    <property type="entry name" value="ruvA"/>
    <property type="match status" value="1"/>
</dbReference>
<dbReference type="SUPFAM" id="SSF50249">
    <property type="entry name" value="Nucleic acid-binding proteins"/>
    <property type="match status" value="1"/>
</dbReference>
<gene>
    <name evidence="6" type="primary">ruvA</name>
    <name evidence="9" type="ORF">CSPHI_06085</name>
</gene>
<dbReference type="KEGG" id="csph:CSPHI_06085"/>
<keyword evidence="4 6" id="KW-0233">DNA recombination</keyword>
<dbReference type="GO" id="GO:0048476">
    <property type="term" value="C:Holliday junction resolvase complex"/>
    <property type="evidence" value="ECO:0007669"/>
    <property type="project" value="UniProtKB-UniRule"/>
</dbReference>
<comment type="caution">
    <text evidence="6">Lacks conserved residue(s) required for the propagation of feature annotation.</text>
</comment>
<feature type="domain" description="DNA helicase Holliday junction RuvA type" evidence="7">
    <location>
        <begin position="1"/>
        <end position="61"/>
    </location>
</feature>
<protein>
    <recommendedName>
        <fullName evidence="6">Holliday junction branch migration complex subunit RuvA</fullName>
    </recommendedName>
</protein>
<evidence type="ECO:0000256" key="5">
    <source>
        <dbReference type="ARBA" id="ARBA00023204"/>
    </source>
</evidence>
<evidence type="ECO:0000313" key="10">
    <source>
        <dbReference type="Proteomes" id="UP000185469"/>
    </source>
</evidence>
<evidence type="ECO:0000313" key="9">
    <source>
        <dbReference type="EMBL" id="APT90679.1"/>
    </source>
</evidence>
<dbReference type="SUPFAM" id="SSF47781">
    <property type="entry name" value="RuvA domain 2-like"/>
    <property type="match status" value="1"/>
</dbReference>
<dbReference type="GO" id="GO:0009378">
    <property type="term" value="F:four-way junction helicase activity"/>
    <property type="evidence" value="ECO:0007669"/>
    <property type="project" value="InterPro"/>
</dbReference>
<proteinExistence type="inferred from homology"/>
<dbReference type="InterPro" id="IPR010994">
    <property type="entry name" value="RuvA_2-like"/>
</dbReference>
<comment type="function">
    <text evidence="6">The RuvA-RuvB-RuvC complex processes Holliday junction (HJ) DNA during genetic recombination and DNA repair, while the RuvA-RuvB complex plays an important role in the rescue of blocked DNA replication forks via replication fork reversal (RFR). RuvA specifically binds to HJ cruciform DNA, conferring on it an open structure. The RuvB hexamer acts as an ATP-dependent pump, pulling dsDNA into and through the RuvAB complex. HJ branch migration allows RuvC to scan DNA until it finds its consensus sequence, where it cleaves and resolves the cruciform DNA.</text>
</comment>
<organism evidence="9 10">
    <name type="scientific">Corynebacterium sphenisci DSM 44792</name>
    <dbReference type="NCBI Taxonomy" id="1437874"/>
    <lineage>
        <taxon>Bacteria</taxon>
        <taxon>Bacillati</taxon>
        <taxon>Actinomycetota</taxon>
        <taxon>Actinomycetes</taxon>
        <taxon>Mycobacteriales</taxon>
        <taxon>Corynebacteriaceae</taxon>
        <taxon>Corynebacterium</taxon>
    </lineage>
</organism>
<evidence type="ECO:0000256" key="4">
    <source>
        <dbReference type="ARBA" id="ARBA00023172"/>
    </source>
</evidence>
<dbReference type="InterPro" id="IPR011114">
    <property type="entry name" value="RuvA_C"/>
</dbReference>
<keyword evidence="9" id="KW-0347">Helicase</keyword>
<comment type="domain">
    <text evidence="6">Has three domains with a flexible linker between the domains II and III and assumes an 'L' shape. Domain III is highly mobile and contacts RuvB.</text>
</comment>
<dbReference type="Pfam" id="PF01330">
    <property type="entry name" value="RuvA_N"/>
    <property type="match status" value="1"/>
</dbReference>
<evidence type="ECO:0000259" key="7">
    <source>
        <dbReference type="Pfam" id="PF01330"/>
    </source>
</evidence>
<dbReference type="SUPFAM" id="SSF46929">
    <property type="entry name" value="DNA helicase RuvA subunit, C-terminal domain"/>
    <property type="match status" value="1"/>
</dbReference>
<keyword evidence="9" id="KW-0547">Nucleotide-binding</keyword>
<dbReference type="OrthoDB" id="5293449at2"/>
<evidence type="ECO:0000256" key="3">
    <source>
        <dbReference type="ARBA" id="ARBA00023125"/>
    </source>
</evidence>
<dbReference type="GO" id="GO:0000400">
    <property type="term" value="F:four-way junction DNA binding"/>
    <property type="evidence" value="ECO:0007669"/>
    <property type="project" value="UniProtKB-UniRule"/>
</dbReference>
<dbReference type="Proteomes" id="UP000185469">
    <property type="component" value="Chromosome"/>
</dbReference>
<dbReference type="AlphaFoldDB" id="A0A1L7CXT0"/>
<keyword evidence="2 6" id="KW-0227">DNA damage</keyword>
<comment type="subcellular location">
    <subcellularLocation>
        <location evidence="6">Cytoplasm</location>
    </subcellularLocation>
</comment>
<keyword evidence="3 6" id="KW-0238">DNA-binding</keyword>
<comment type="subunit">
    <text evidence="6">Homotetramer. Forms an RuvA(8)-RuvB(12)-Holliday junction (HJ) complex. HJ DNA is sandwiched between 2 RuvA tetramers; dsDNA enters through RuvA and exits via RuvB. An RuvB hexamer assembles on each DNA strand where it exits the tetramer. Each RuvB hexamer is contacted by two RuvA subunits (via domain III) on 2 adjacent RuvB subunits; this complex drives branch migration. In the full resolvosome a probable DNA-RuvA(4)-RuvB(12)-RuvC(2) complex forms which resolves the HJ.</text>
</comment>
<keyword evidence="9" id="KW-0378">Hydrolase</keyword>
<dbReference type="GO" id="GO:0006310">
    <property type="term" value="P:DNA recombination"/>
    <property type="evidence" value="ECO:0007669"/>
    <property type="project" value="UniProtKB-UniRule"/>
</dbReference>
<name>A0A1L7CXT0_9CORY</name>
<keyword evidence="9" id="KW-0067">ATP-binding</keyword>
<reference evidence="9 10" key="1">
    <citation type="submission" date="2014-08" db="EMBL/GenBank/DDBJ databases">
        <title>Complete genome sequence of Corynebacterium sphenisci CECT 5990(T) (=DSM 44792(T)), isolated from healthy wild penguins.</title>
        <authorList>
            <person name="Ruckert C."/>
            <person name="Albersmeier A."/>
            <person name="Winkler A."/>
            <person name="Kalinowski J."/>
        </authorList>
    </citation>
    <scope>NUCLEOTIDE SEQUENCE [LARGE SCALE GENOMIC DNA]</scope>
    <source>
        <strain evidence="9 10">DSM 44792</strain>
    </source>
</reference>
<keyword evidence="5 6" id="KW-0234">DNA repair</keyword>
<feature type="region of interest" description="Domain III" evidence="6">
    <location>
        <begin position="153"/>
        <end position="205"/>
    </location>
</feature>
<dbReference type="InterPro" id="IPR012340">
    <property type="entry name" value="NA-bd_OB-fold"/>
</dbReference>
<dbReference type="InterPro" id="IPR036267">
    <property type="entry name" value="RuvA_C_sf"/>
</dbReference>
<dbReference type="GO" id="GO:0009379">
    <property type="term" value="C:Holliday junction helicase complex"/>
    <property type="evidence" value="ECO:0007669"/>
    <property type="project" value="InterPro"/>
</dbReference>
<evidence type="ECO:0000256" key="2">
    <source>
        <dbReference type="ARBA" id="ARBA00022763"/>
    </source>
</evidence>
<sequence>MIASVRGEVVDLGAGFAVVECAGVGHLVTATARTLATLRRGEAARLLTTLVVREDSMTLYGFADDEERRMFEVLQTVSKLGPKLALAVLEALTPAEIAAAVAAEDAKALARANGVGTRMAARMIVELGEKVAPFAAPTGEPAGGAAGPAPAAAAGAAGETVVEALLGLGFARPEAAAAAERVLAADPELDVPAALRAALAELGRN</sequence>
<dbReference type="InterPro" id="IPR000085">
    <property type="entry name" value="RuvA"/>
</dbReference>
<dbReference type="InterPro" id="IPR013849">
    <property type="entry name" value="DNA_helicase_Holl-junc_RuvA_I"/>
</dbReference>
<dbReference type="STRING" id="1437874.CSPHI_06085"/>
<dbReference type="EMBL" id="CP009248">
    <property type="protein sequence ID" value="APT90679.1"/>
    <property type="molecule type" value="Genomic_DNA"/>
</dbReference>
<dbReference type="RefSeq" id="WP_075691924.1">
    <property type="nucleotide sequence ID" value="NZ_CP009248.1"/>
</dbReference>
<dbReference type="GO" id="GO:0005524">
    <property type="term" value="F:ATP binding"/>
    <property type="evidence" value="ECO:0007669"/>
    <property type="project" value="InterPro"/>
</dbReference>